<evidence type="ECO:0000259" key="20">
    <source>
        <dbReference type="PROSITE" id="PS50857"/>
    </source>
</evidence>
<evidence type="ECO:0000256" key="18">
    <source>
        <dbReference type="RuleBase" id="RU004024"/>
    </source>
</evidence>
<dbReference type="Gene3D" id="2.60.40.420">
    <property type="entry name" value="Cupredoxins - blue copper proteins"/>
    <property type="match status" value="1"/>
</dbReference>
<dbReference type="Proteomes" id="UP000014227">
    <property type="component" value="Chromosome I"/>
</dbReference>
<dbReference type="InParanoid" id="S0ESC8"/>
<evidence type="ECO:0000256" key="6">
    <source>
        <dbReference type="ARBA" id="ARBA00022692"/>
    </source>
</evidence>
<keyword evidence="4 16" id="KW-0349">Heme</keyword>
<dbReference type="EC" id="7.1.1.9" evidence="18"/>
<feature type="domain" description="Cytochrome oxidase subunit II transmembrane region profile" evidence="21">
    <location>
        <begin position="1"/>
        <end position="94"/>
    </location>
</feature>
<dbReference type="GO" id="GO:0005507">
    <property type="term" value="F:copper ion binding"/>
    <property type="evidence" value="ECO:0007669"/>
    <property type="project" value="InterPro"/>
</dbReference>
<dbReference type="GO" id="GO:0004129">
    <property type="term" value="F:cytochrome-c oxidase activity"/>
    <property type="evidence" value="ECO:0007669"/>
    <property type="project" value="UniProtKB-EC"/>
</dbReference>
<dbReference type="PANTHER" id="PTHR22888:SF9">
    <property type="entry name" value="CYTOCHROME C OXIDASE SUBUNIT 2"/>
    <property type="match status" value="1"/>
</dbReference>
<dbReference type="FunCoup" id="S0ESC8">
    <property type="interactions" value="98"/>
</dbReference>
<keyword evidence="11 16" id="KW-0408">Iron</keyword>
<dbReference type="InterPro" id="IPR036909">
    <property type="entry name" value="Cyt_c-like_dom_sf"/>
</dbReference>
<feature type="domain" description="Cytochrome oxidase subunit II copper A binding" evidence="20">
    <location>
        <begin position="95"/>
        <end position="207"/>
    </location>
</feature>
<organism evidence="23 24">
    <name type="scientific">Chthonomonas calidirosea (strain DSM 23976 / ICMP 18418 / T49)</name>
    <dbReference type="NCBI Taxonomy" id="1303518"/>
    <lineage>
        <taxon>Bacteria</taxon>
        <taxon>Bacillati</taxon>
        <taxon>Armatimonadota</taxon>
        <taxon>Chthonomonadia</taxon>
        <taxon>Chthonomonadales</taxon>
        <taxon>Chthonomonadaceae</taxon>
        <taxon>Chthonomonas</taxon>
    </lineage>
</organism>
<dbReference type="HOGENOM" id="CLU_036876_1_0_0"/>
<dbReference type="RefSeq" id="WP_016481623.1">
    <property type="nucleotide sequence ID" value="NC_021487.1"/>
</dbReference>
<name>S0ESC8_CHTCT</name>
<keyword evidence="8" id="KW-1278">Translocase</keyword>
<dbReference type="InterPro" id="IPR014222">
    <property type="entry name" value="Cyt_c_oxidase_su2"/>
</dbReference>
<dbReference type="NCBIfam" id="TIGR02866">
    <property type="entry name" value="CoxB"/>
    <property type="match status" value="1"/>
</dbReference>
<dbReference type="CDD" id="cd13915">
    <property type="entry name" value="CuRO_HCO_II_like_2"/>
    <property type="match status" value="1"/>
</dbReference>
<dbReference type="KEGG" id="ccz:CCALI_00222"/>
<evidence type="ECO:0000256" key="10">
    <source>
        <dbReference type="ARBA" id="ARBA00022989"/>
    </source>
</evidence>
<evidence type="ECO:0000313" key="24">
    <source>
        <dbReference type="Proteomes" id="UP000014227"/>
    </source>
</evidence>
<dbReference type="GO" id="GO:0005886">
    <property type="term" value="C:plasma membrane"/>
    <property type="evidence" value="ECO:0007669"/>
    <property type="project" value="UniProtKB-SubCell"/>
</dbReference>
<evidence type="ECO:0000256" key="9">
    <source>
        <dbReference type="ARBA" id="ARBA00022982"/>
    </source>
</evidence>
<evidence type="ECO:0000256" key="3">
    <source>
        <dbReference type="ARBA" id="ARBA00022448"/>
    </source>
</evidence>
<evidence type="ECO:0000256" key="11">
    <source>
        <dbReference type="ARBA" id="ARBA00023004"/>
    </source>
</evidence>
<dbReference type="GO" id="GO:0042773">
    <property type="term" value="P:ATP synthesis coupled electron transport"/>
    <property type="evidence" value="ECO:0007669"/>
    <property type="project" value="TreeGrafter"/>
</dbReference>
<dbReference type="SUPFAM" id="SSF46626">
    <property type="entry name" value="Cytochrome c"/>
    <property type="match status" value="1"/>
</dbReference>
<feature type="domain" description="Cytochrome c" evidence="22">
    <location>
        <begin position="218"/>
        <end position="317"/>
    </location>
</feature>
<dbReference type="PROSITE" id="PS00078">
    <property type="entry name" value="COX2"/>
    <property type="match status" value="1"/>
</dbReference>
<feature type="transmembrane region" description="Helical" evidence="19">
    <location>
        <begin position="20"/>
        <end position="44"/>
    </location>
</feature>
<evidence type="ECO:0000256" key="1">
    <source>
        <dbReference type="ARBA" id="ARBA00004141"/>
    </source>
</evidence>
<dbReference type="InterPro" id="IPR009056">
    <property type="entry name" value="Cyt_c-like_dom"/>
</dbReference>
<evidence type="ECO:0000256" key="15">
    <source>
        <dbReference type="ARBA" id="ARBA00047816"/>
    </source>
</evidence>
<evidence type="ECO:0000259" key="22">
    <source>
        <dbReference type="PROSITE" id="PS51007"/>
    </source>
</evidence>
<evidence type="ECO:0000256" key="17">
    <source>
        <dbReference type="RuleBase" id="RU000456"/>
    </source>
</evidence>
<feature type="transmembrane region" description="Helical" evidence="19">
    <location>
        <begin position="65"/>
        <end position="84"/>
    </location>
</feature>
<evidence type="ECO:0000256" key="7">
    <source>
        <dbReference type="ARBA" id="ARBA00022723"/>
    </source>
</evidence>
<keyword evidence="10 19" id="KW-1133">Transmembrane helix</keyword>
<dbReference type="SUPFAM" id="SSF49503">
    <property type="entry name" value="Cupredoxins"/>
    <property type="match status" value="1"/>
</dbReference>
<dbReference type="PROSITE" id="PS51007">
    <property type="entry name" value="CYTC"/>
    <property type="match status" value="1"/>
</dbReference>
<accession>S0ESC8</accession>
<dbReference type="InterPro" id="IPR045187">
    <property type="entry name" value="CcO_II"/>
</dbReference>
<keyword evidence="24" id="KW-1185">Reference proteome</keyword>
<dbReference type="EMBL" id="HF951689">
    <property type="protein sequence ID" value="CCW34059.1"/>
    <property type="molecule type" value="Genomic_DNA"/>
</dbReference>
<dbReference type="OrthoDB" id="9773456at2"/>
<comment type="catalytic activity">
    <reaction evidence="15 18">
        <text>4 Fe(II)-[cytochrome c] + O2 + 8 H(+)(in) = 4 Fe(III)-[cytochrome c] + 2 H2O + 4 H(+)(out)</text>
        <dbReference type="Rhea" id="RHEA:11436"/>
        <dbReference type="Rhea" id="RHEA-COMP:10350"/>
        <dbReference type="Rhea" id="RHEA-COMP:14399"/>
        <dbReference type="ChEBI" id="CHEBI:15377"/>
        <dbReference type="ChEBI" id="CHEBI:15378"/>
        <dbReference type="ChEBI" id="CHEBI:15379"/>
        <dbReference type="ChEBI" id="CHEBI:29033"/>
        <dbReference type="ChEBI" id="CHEBI:29034"/>
        <dbReference type="EC" id="7.1.1.9"/>
    </reaction>
</comment>
<keyword evidence="7 16" id="KW-0479">Metal-binding</keyword>
<evidence type="ECO:0000256" key="5">
    <source>
        <dbReference type="ARBA" id="ARBA00022660"/>
    </source>
</evidence>
<evidence type="ECO:0000256" key="4">
    <source>
        <dbReference type="ARBA" id="ARBA00022617"/>
    </source>
</evidence>
<keyword evidence="5 17" id="KW-0679">Respiratory chain</keyword>
<dbReference type="InterPro" id="IPR008972">
    <property type="entry name" value="Cupredoxin"/>
</dbReference>
<evidence type="ECO:0000259" key="21">
    <source>
        <dbReference type="PROSITE" id="PS50999"/>
    </source>
</evidence>
<evidence type="ECO:0000256" key="8">
    <source>
        <dbReference type="ARBA" id="ARBA00022967"/>
    </source>
</evidence>
<evidence type="ECO:0000256" key="2">
    <source>
        <dbReference type="ARBA" id="ARBA00007866"/>
    </source>
</evidence>
<dbReference type="AlphaFoldDB" id="S0ESC8"/>
<keyword evidence="23" id="KW-0560">Oxidoreductase</keyword>
<sequence length="342" mass="37856">MELPIIPPAASTFADEVDHIFYTLVGLTIFFTALVFCLLLIFVVRFHRGSRANRANRSFGNLPLELTWSIIPGIIGLVIFAWSARPYAEAYNPPADAQEILVIGKRWMWHLQHADSGIRENNELHIPVGKAIKLTMISQDVIHGFYVPAFRVKRDCLPGYYNTVWFIPTKVGKYPFYCTEYCGTNHSKMGGFVYVMTPADYLQWKENGGNLEVAHRETAAERGYDLFNKYGCANCHASEDGVHGPTLNGLYGSKVVLQNGQTVTVDDNFIRQSIVNPDSVRVAGYPPLMQAYSVGDGPGQLSEEEILELIAYIKSLGGQNLRALKTTSSSTAPLSKGAGGKK</sequence>
<keyword evidence="12 18" id="KW-0186">Copper</keyword>
<comment type="subcellular location">
    <subcellularLocation>
        <location evidence="17">Cell membrane</location>
        <topology evidence="17">Multi-pass membrane protein</topology>
    </subcellularLocation>
    <subcellularLocation>
        <location evidence="1">Membrane</location>
        <topology evidence="1">Multi-pass membrane protein</topology>
    </subcellularLocation>
</comment>
<dbReference type="GO" id="GO:0020037">
    <property type="term" value="F:heme binding"/>
    <property type="evidence" value="ECO:0007669"/>
    <property type="project" value="InterPro"/>
</dbReference>
<evidence type="ECO:0000256" key="13">
    <source>
        <dbReference type="ARBA" id="ARBA00023136"/>
    </source>
</evidence>
<dbReference type="InterPro" id="IPR011759">
    <property type="entry name" value="Cyt_c_oxidase_su2_TM_dom"/>
</dbReference>
<dbReference type="InterPro" id="IPR002429">
    <property type="entry name" value="CcO_II-like_C"/>
</dbReference>
<dbReference type="PANTHER" id="PTHR22888">
    <property type="entry name" value="CYTOCHROME C OXIDASE, SUBUNIT II"/>
    <property type="match status" value="1"/>
</dbReference>
<dbReference type="PROSITE" id="PS50857">
    <property type="entry name" value="COX2_CUA"/>
    <property type="match status" value="1"/>
</dbReference>
<dbReference type="eggNOG" id="COG1622">
    <property type="taxonomic scope" value="Bacteria"/>
</dbReference>
<dbReference type="PATRIC" id="fig|1303518.3.peg.222"/>
<comment type="function">
    <text evidence="14 18">Subunits I and II form the functional core of the enzyme complex. Electrons originating in cytochrome c are transferred via heme a and Cu(A) to the binuclear center formed by heme a3 and Cu(B).</text>
</comment>
<keyword evidence="9 17" id="KW-0249">Electron transport</keyword>
<dbReference type="Pfam" id="PF02790">
    <property type="entry name" value="COX2_TM"/>
    <property type="match status" value="1"/>
</dbReference>
<dbReference type="Pfam" id="PF00116">
    <property type="entry name" value="COX2"/>
    <property type="match status" value="1"/>
</dbReference>
<gene>
    <name evidence="23" type="ORF">CCALI_00222</name>
</gene>
<evidence type="ECO:0000256" key="14">
    <source>
        <dbReference type="ARBA" id="ARBA00024688"/>
    </source>
</evidence>
<evidence type="ECO:0000313" key="23">
    <source>
        <dbReference type="EMBL" id="CCW34059.1"/>
    </source>
</evidence>
<dbReference type="STRING" id="454171.CP488_00935"/>
<keyword evidence="13 19" id="KW-0472">Membrane</keyword>
<dbReference type="PROSITE" id="PS50999">
    <property type="entry name" value="COX2_TM"/>
    <property type="match status" value="1"/>
</dbReference>
<comment type="cofactor">
    <cofactor evidence="18">
        <name>Cu cation</name>
        <dbReference type="ChEBI" id="CHEBI:23378"/>
    </cofactor>
    <text evidence="18">Binds a copper A center.</text>
</comment>
<protein>
    <recommendedName>
        <fullName evidence="18">Cytochrome c oxidase subunit 2</fullName>
        <ecNumber evidence="18">7.1.1.9</ecNumber>
    </recommendedName>
</protein>
<proteinExistence type="inferred from homology"/>
<dbReference type="Pfam" id="PF00034">
    <property type="entry name" value="Cytochrom_C"/>
    <property type="match status" value="1"/>
</dbReference>
<keyword evidence="6 17" id="KW-0812">Transmembrane</keyword>
<dbReference type="InterPro" id="IPR001505">
    <property type="entry name" value="Copper_CuA"/>
</dbReference>
<evidence type="ECO:0000256" key="19">
    <source>
        <dbReference type="SAM" id="Phobius"/>
    </source>
</evidence>
<reference evidence="24" key="1">
    <citation type="submission" date="2013-03" db="EMBL/GenBank/DDBJ databases">
        <title>Genome sequence of Chthonomonas calidirosea, the first sequenced genome from the Armatimonadetes phylum (formally candidate division OP10).</title>
        <authorList>
            <person name="Lee K.C.Y."/>
            <person name="Morgan X.C."/>
            <person name="Dunfield P.F."/>
            <person name="Tamas I."/>
            <person name="Houghton K.M."/>
            <person name="Vyssotski M."/>
            <person name="Ryan J.L.J."/>
            <person name="Lagutin K."/>
            <person name="McDonald I.R."/>
            <person name="Stott M.B."/>
        </authorList>
    </citation>
    <scope>NUCLEOTIDE SEQUENCE [LARGE SCALE GENOMIC DNA]</scope>
    <source>
        <strain evidence="24">DSM 23976 / ICMP 18418 / T49</strain>
    </source>
</reference>
<evidence type="ECO:0000256" key="16">
    <source>
        <dbReference type="PROSITE-ProRule" id="PRU00433"/>
    </source>
</evidence>
<dbReference type="eggNOG" id="COG2010">
    <property type="taxonomic scope" value="Bacteria"/>
</dbReference>
<dbReference type="InterPro" id="IPR036257">
    <property type="entry name" value="Cyt_c_oxidase_su2_TM_sf"/>
</dbReference>
<evidence type="ECO:0000256" key="12">
    <source>
        <dbReference type="ARBA" id="ARBA00023008"/>
    </source>
</evidence>
<dbReference type="SUPFAM" id="SSF81464">
    <property type="entry name" value="Cytochrome c oxidase subunit II-like, transmembrane region"/>
    <property type="match status" value="1"/>
</dbReference>
<comment type="similarity">
    <text evidence="2 17">Belongs to the cytochrome c oxidase subunit 2 family.</text>
</comment>
<keyword evidence="3 17" id="KW-0813">Transport</keyword>
<dbReference type="Gene3D" id="1.10.287.90">
    <property type="match status" value="1"/>
</dbReference>
<dbReference type="GO" id="GO:0016491">
    <property type="term" value="F:oxidoreductase activity"/>
    <property type="evidence" value="ECO:0007669"/>
    <property type="project" value="UniProtKB-KW"/>
</dbReference>